<feature type="domain" description="Alpha/beta hydrolase fold-3" evidence="1">
    <location>
        <begin position="17"/>
        <end position="93"/>
    </location>
</feature>
<dbReference type="EMBL" id="JBHSGF010000002">
    <property type="protein sequence ID" value="MFC4554352.1"/>
    <property type="molecule type" value="Genomic_DNA"/>
</dbReference>
<sequence length="132" mass="13744">MTAPGHPPLDPAIELALAEMARSAYSGVGAGGLDVPIYAAPARATDLSGLPPAFVDVGSVEAFRDECVAYADLLWRSAGTAELHVWPGGNHAVDFMAPGAPLSRDARAARLAWRRRLLLIAEEAPMGAAPTD</sequence>
<name>A0ABV9D7K8_9MICO</name>
<reference evidence="3" key="1">
    <citation type="journal article" date="2019" name="Int. J. Syst. Evol. Microbiol.">
        <title>The Global Catalogue of Microorganisms (GCM) 10K type strain sequencing project: providing services to taxonomists for standard genome sequencing and annotation.</title>
        <authorList>
            <consortium name="The Broad Institute Genomics Platform"/>
            <consortium name="The Broad Institute Genome Sequencing Center for Infectious Disease"/>
            <person name="Wu L."/>
            <person name="Ma J."/>
        </authorList>
    </citation>
    <scope>NUCLEOTIDE SEQUENCE [LARGE SCALE GENOMIC DNA]</scope>
    <source>
        <strain evidence="3">JCM 3369</strain>
    </source>
</reference>
<protein>
    <submittedName>
        <fullName evidence="2">Alpha/beta hydrolase</fullName>
    </submittedName>
</protein>
<keyword evidence="3" id="KW-1185">Reference proteome</keyword>
<dbReference type="GO" id="GO:0016787">
    <property type="term" value="F:hydrolase activity"/>
    <property type="evidence" value="ECO:0007669"/>
    <property type="project" value="UniProtKB-KW"/>
</dbReference>
<dbReference type="RefSeq" id="WP_342352717.1">
    <property type="nucleotide sequence ID" value="NZ_CP033325.1"/>
</dbReference>
<comment type="caution">
    <text evidence="2">The sequence shown here is derived from an EMBL/GenBank/DDBJ whole genome shotgun (WGS) entry which is preliminary data.</text>
</comment>
<proteinExistence type="predicted"/>
<dbReference type="SUPFAM" id="SSF53474">
    <property type="entry name" value="alpha/beta-Hydrolases"/>
    <property type="match status" value="1"/>
</dbReference>
<gene>
    <name evidence="2" type="ORF">ACFO3F_03740</name>
</gene>
<accession>A0ABV9D7K8</accession>
<evidence type="ECO:0000313" key="3">
    <source>
        <dbReference type="Proteomes" id="UP001595955"/>
    </source>
</evidence>
<dbReference type="InterPro" id="IPR029058">
    <property type="entry name" value="AB_hydrolase_fold"/>
</dbReference>
<keyword evidence="2" id="KW-0378">Hydrolase</keyword>
<dbReference type="InterPro" id="IPR013094">
    <property type="entry name" value="AB_hydrolase_3"/>
</dbReference>
<organism evidence="2 3">
    <name type="scientific">Georgenia faecalis</name>
    <dbReference type="NCBI Taxonomy" id="2483799"/>
    <lineage>
        <taxon>Bacteria</taxon>
        <taxon>Bacillati</taxon>
        <taxon>Actinomycetota</taxon>
        <taxon>Actinomycetes</taxon>
        <taxon>Micrococcales</taxon>
        <taxon>Bogoriellaceae</taxon>
        <taxon>Georgenia</taxon>
    </lineage>
</organism>
<evidence type="ECO:0000313" key="2">
    <source>
        <dbReference type="EMBL" id="MFC4554352.1"/>
    </source>
</evidence>
<evidence type="ECO:0000259" key="1">
    <source>
        <dbReference type="Pfam" id="PF07859"/>
    </source>
</evidence>
<dbReference type="Gene3D" id="3.40.50.1820">
    <property type="entry name" value="alpha/beta hydrolase"/>
    <property type="match status" value="1"/>
</dbReference>
<dbReference type="Proteomes" id="UP001595955">
    <property type="component" value="Unassembled WGS sequence"/>
</dbReference>
<dbReference type="Pfam" id="PF07859">
    <property type="entry name" value="Abhydrolase_3"/>
    <property type="match status" value="1"/>
</dbReference>